<comment type="catalytic activity">
    <reaction evidence="14 16">
        <text>precorrin-2 + NAD(+) = sirohydrochlorin + NADH + 2 H(+)</text>
        <dbReference type="Rhea" id="RHEA:15613"/>
        <dbReference type="ChEBI" id="CHEBI:15378"/>
        <dbReference type="ChEBI" id="CHEBI:57540"/>
        <dbReference type="ChEBI" id="CHEBI:57945"/>
        <dbReference type="ChEBI" id="CHEBI:58351"/>
        <dbReference type="ChEBI" id="CHEBI:58827"/>
        <dbReference type="EC" id="1.3.1.76"/>
    </reaction>
</comment>
<protein>
    <recommendedName>
        <fullName evidence="16">Siroheme synthase</fullName>
    </recommendedName>
    <domain>
        <recommendedName>
            <fullName evidence="16">Uroporphyrinogen-III C-methyltransferase</fullName>
            <shortName evidence="16">Urogen III methylase</shortName>
            <ecNumber evidence="16">2.1.1.107</ecNumber>
        </recommendedName>
        <alternativeName>
            <fullName evidence="16">SUMT</fullName>
        </alternativeName>
        <alternativeName>
            <fullName evidence="16">Uroporphyrinogen III methylase</fullName>
            <shortName evidence="16">UROM</shortName>
        </alternativeName>
    </domain>
    <domain>
        <recommendedName>
            <fullName evidence="16">Precorrin-2 dehydrogenase</fullName>
            <ecNumber evidence="16">1.3.1.76</ecNumber>
        </recommendedName>
    </domain>
    <domain>
        <recommendedName>
            <fullName evidence="16">Sirohydrochlorin ferrochelatase</fullName>
            <ecNumber evidence="16">4.99.1.4</ecNumber>
        </recommendedName>
    </domain>
</protein>
<dbReference type="UniPathway" id="UPA00262">
    <property type="reaction ID" value="UER00211"/>
</dbReference>
<evidence type="ECO:0000256" key="13">
    <source>
        <dbReference type="ARBA" id="ARBA00025705"/>
    </source>
</evidence>
<dbReference type="UniPathway" id="UPA00148">
    <property type="reaction ID" value="UER00211"/>
</dbReference>
<dbReference type="InterPro" id="IPR006366">
    <property type="entry name" value="CobA/CysG_C"/>
</dbReference>
<dbReference type="InterPro" id="IPR014776">
    <property type="entry name" value="4pyrrole_Mease_sub2"/>
</dbReference>
<dbReference type="NCBIfam" id="TIGR01470">
    <property type="entry name" value="cysG_Nterm"/>
    <property type="match status" value="1"/>
</dbReference>
<accession>A0A2M8HBP1</accession>
<dbReference type="RefSeq" id="WP_100859140.1">
    <property type="nucleotide sequence ID" value="NZ_PGCP01000007.1"/>
</dbReference>
<feature type="region of interest" description="Uroporphyrinogen-III C-methyltransferase" evidence="16">
    <location>
        <begin position="214"/>
        <end position="475"/>
    </location>
</feature>
<evidence type="ECO:0000256" key="1">
    <source>
        <dbReference type="ARBA" id="ARBA00005010"/>
    </source>
</evidence>
<dbReference type="Gene3D" id="3.40.1010.10">
    <property type="entry name" value="Cobalt-precorrin-4 Transmethylase, Domain 1"/>
    <property type="match status" value="1"/>
</dbReference>
<dbReference type="OrthoDB" id="9815856at2"/>
<dbReference type="InterPro" id="IPR006367">
    <property type="entry name" value="Sirohaem_synthase_N"/>
</dbReference>
<comment type="function">
    <text evidence="16">Multifunctional enzyme that catalyzes the SAM-dependent methylations of uroporphyrinogen III at position C-2 and C-7 to form precorrin-2 via precorrin-1. Then it catalyzes the NAD-dependent ring dehydrogenation of precorrin-2 to yield sirohydrochlorin. Finally, it catalyzes the ferrochelation of sirohydrochlorin to yield siroheme.</text>
</comment>
<keyword evidence="6 16" id="KW-0808">Transferase</keyword>
<dbReference type="CDD" id="cd11642">
    <property type="entry name" value="SUMT"/>
    <property type="match status" value="1"/>
</dbReference>
<dbReference type="EC" id="2.1.1.107" evidence="16"/>
<evidence type="ECO:0000256" key="7">
    <source>
        <dbReference type="ARBA" id="ARBA00022691"/>
    </source>
</evidence>
<keyword evidence="7 16" id="KW-0949">S-adenosyl-L-methionine</keyword>
<feature type="binding site" evidence="16">
    <location>
        <position position="410"/>
    </location>
    <ligand>
        <name>S-adenosyl-L-methionine</name>
        <dbReference type="ChEBI" id="CHEBI:59789"/>
    </ligand>
</feature>
<dbReference type="GO" id="GO:0051287">
    <property type="term" value="F:NAD binding"/>
    <property type="evidence" value="ECO:0007669"/>
    <property type="project" value="InterPro"/>
</dbReference>
<dbReference type="GO" id="GO:0043115">
    <property type="term" value="F:precorrin-2 dehydrogenase activity"/>
    <property type="evidence" value="ECO:0007669"/>
    <property type="project" value="UniProtKB-UniRule"/>
</dbReference>
<dbReference type="InterPro" id="IPR050161">
    <property type="entry name" value="Siro_Cobalamin_biosynth"/>
</dbReference>
<reference evidence="22 23" key="1">
    <citation type="submission" date="2017-11" db="EMBL/GenBank/DDBJ databases">
        <title>Draft genome sequence of environmental isolate Aeromonas lusitania sp. nov. MDC 2473.</title>
        <authorList>
            <person name="Colston S.M."/>
            <person name="Navarro A."/>
            <person name="Martinez-Murcia A.J."/>
            <person name="Graf J."/>
        </authorList>
    </citation>
    <scope>NUCLEOTIDE SEQUENCE [LARGE SCALE GENOMIC DNA]</scope>
    <source>
        <strain evidence="22 23">MDC 2473</strain>
    </source>
</reference>
<sequence length="475" mass="51173">MDYLPMFAKLEGRPVLLVGGGEVALRKARLLLAAGARLTLVSPTIDGAFNEFHGRFTHLAERFTPDHLAGHILVVAATDDLEVNALVYQSANQRGLFVNVVDDPVRSSFIFPSIIDRSPVVVAVSSGGKAPVLVRLLRERLESLLPRHLGGLAELSGRVRGKAKQVLVSLSDRRRFWERAFASNTLGSLVEKQDWQGAENWLNEGLDKAQTEVGEVVLVGAGPGDPGLLTLKALQQIQQAEVVLYDQLVSPEILDLVRRDATLVSVGKKAGAHSVPQEETNRLLVEYARAGNRVVRLKGGDPFMFGRGGEELEVLAAEGIPFSVVPGITAAAGATAYAGIPLTHRDYAQSAVFITGHCQSDGKEPDWQQLAATNQTLVIYMGLMRSEHIQQQLVSHGRRGSTPLAIIERGTQASQRVLTGTLNELATLATQAQSPSLIVIGEVVALREQLAWFGEQGSALSDEFGSTDLKLVSLA</sequence>
<dbReference type="Gene3D" id="3.30.160.110">
    <property type="entry name" value="Siroheme synthase, domain 2"/>
    <property type="match status" value="1"/>
</dbReference>
<evidence type="ECO:0000256" key="9">
    <source>
        <dbReference type="ARBA" id="ARBA00023027"/>
    </source>
</evidence>
<dbReference type="InterPro" id="IPR035996">
    <property type="entry name" value="4pyrrol_Methylase_sf"/>
</dbReference>
<comment type="catalytic activity">
    <reaction evidence="16">
        <text>siroheme + 2 H(+) = sirohydrochlorin + Fe(2+)</text>
        <dbReference type="Rhea" id="RHEA:24360"/>
        <dbReference type="ChEBI" id="CHEBI:15378"/>
        <dbReference type="ChEBI" id="CHEBI:29033"/>
        <dbReference type="ChEBI" id="CHEBI:58351"/>
        <dbReference type="ChEBI" id="CHEBI:60052"/>
        <dbReference type="EC" id="4.99.1.4"/>
    </reaction>
</comment>
<dbReference type="PROSITE" id="PS00840">
    <property type="entry name" value="SUMT_2"/>
    <property type="match status" value="1"/>
</dbReference>
<evidence type="ECO:0000256" key="10">
    <source>
        <dbReference type="ARBA" id="ARBA00023239"/>
    </source>
</evidence>
<proteinExistence type="inferred from homology"/>
<gene>
    <name evidence="22" type="primary">cobA</name>
    <name evidence="16" type="synonym">cysG</name>
    <name evidence="22" type="ORF">CUC44_06360</name>
</gene>
<evidence type="ECO:0000256" key="16">
    <source>
        <dbReference type="HAMAP-Rule" id="MF_01646"/>
    </source>
</evidence>
<dbReference type="GO" id="GO:0019354">
    <property type="term" value="P:siroheme biosynthetic process"/>
    <property type="evidence" value="ECO:0007669"/>
    <property type="project" value="UniProtKB-UniRule"/>
</dbReference>
<dbReference type="InterPro" id="IPR037115">
    <property type="entry name" value="Sirohaem_synt_dimer_dom_sf"/>
</dbReference>
<comment type="pathway">
    <text evidence="16">Porphyrin-containing compound metabolism; siroheme biosynthesis; siroheme from sirohydrochlorin: step 1/1.</text>
</comment>
<evidence type="ECO:0000256" key="14">
    <source>
        <dbReference type="ARBA" id="ARBA00047561"/>
    </source>
</evidence>
<evidence type="ECO:0000256" key="3">
    <source>
        <dbReference type="ARBA" id="ARBA00022553"/>
    </source>
</evidence>
<comment type="pathway">
    <text evidence="15 16">Cofactor biosynthesis; adenosylcobalamin biosynthesis; precorrin-2 from uroporphyrinogen III: step 1/1.</text>
</comment>
<comment type="caution">
    <text evidence="16">Lacks conserved residue(s) required for the propagation of feature annotation.</text>
</comment>
<dbReference type="SUPFAM" id="SSF53790">
    <property type="entry name" value="Tetrapyrrole methylase"/>
    <property type="match status" value="1"/>
</dbReference>
<feature type="binding site" evidence="16">
    <location>
        <begin position="299"/>
        <end position="301"/>
    </location>
    <ligand>
        <name>S-adenosyl-L-methionine</name>
        <dbReference type="ChEBI" id="CHEBI:59789"/>
    </ligand>
</feature>
<comment type="caution">
    <text evidence="22">The sequence shown here is derived from an EMBL/GenBank/DDBJ whole genome shotgun (WGS) entry which is preliminary data.</text>
</comment>
<dbReference type="GO" id="GO:0009236">
    <property type="term" value="P:cobalamin biosynthetic process"/>
    <property type="evidence" value="ECO:0007669"/>
    <property type="project" value="UniProtKB-UniRule"/>
</dbReference>
<evidence type="ECO:0000256" key="6">
    <source>
        <dbReference type="ARBA" id="ARBA00022679"/>
    </source>
</evidence>
<organism evidence="22 23">
    <name type="scientific">Aeromonas lusitana</name>
    <dbReference type="NCBI Taxonomy" id="931529"/>
    <lineage>
        <taxon>Bacteria</taxon>
        <taxon>Pseudomonadati</taxon>
        <taxon>Pseudomonadota</taxon>
        <taxon>Gammaproteobacteria</taxon>
        <taxon>Aeromonadales</taxon>
        <taxon>Aeromonadaceae</taxon>
        <taxon>Aeromonas</taxon>
    </lineage>
</organism>
<dbReference type="InterPro" id="IPR012409">
    <property type="entry name" value="Sirohaem_synth"/>
</dbReference>
<dbReference type="SUPFAM" id="SSF75615">
    <property type="entry name" value="Siroheme synthase middle domains-like"/>
    <property type="match status" value="1"/>
</dbReference>
<evidence type="ECO:0000256" key="5">
    <source>
        <dbReference type="ARBA" id="ARBA00022603"/>
    </source>
</evidence>
<dbReference type="PROSITE" id="PS00839">
    <property type="entry name" value="SUMT_1"/>
    <property type="match status" value="1"/>
</dbReference>
<dbReference type="InterPro" id="IPR028281">
    <property type="entry name" value="Sirohaem_synthase_central"/>
</dbReference>
<dbReference type="GO" id="GO:0004851">
    <property type="term" value="F:uroporphyrin-III C-methyltransferase activity"/>
    <property type="evidence" value="ECO:0007669"/>
    <property type="project" value="UniProtKB-UniRule"/>
</dbReference>
<feature type="domain" description="Siroheme synthase central" evidence="21">
    <location>
        <begin position="122"/>
        <end position="143"/>
    </location>
</feature>
<feature type="domain" description="Sirohaem synthase dimerisation" evidence="20">
    <location>
        <begin position="148"/>
        <end position="204"/>
    </location>
</feature>
<dbReference type="SUPFAM" id="SSF51735">
    <property type="entry name" value="NAD(P)-binding Rossmann-fold domains"/>
    <property type="match status" value="1"/>
</dbReference>
<keyword evidence="11 16" id="KW-0627">Porphyrin biosynthesis</keyword>
<dbReference type="PIRSF" id="PIRSF036426">
    <property type="entry name" value="Sirohaem_synth"/>
    <property type="match status" value="1"/>
</dbReference>
<feature type="binding site" evidence="16">
    <location>
        <position position="223"/>
    </location>
    <ligand>
        <name>S-adenosyl-L-methionine</name>
        <dbReference type="ChEBI" id="CHEBI:59789"/>
    </ligand>
</feature>
<name>A0A2M8HBP1_9GAMM</name>
<dbReference type="PANTHER" id="PTHR45790">
    <property type="entry name" value="SIROHEME SYNTHASE-RELATED"/>
    <property type="match status" value="1"/>
</dbReference>
<dbReference type="Pfam" id="PF10414">
    <property type="entry name" value="CysG_dimeriser"/>
    <property type="match status" value="1"/>
</dbReference>
<evidence type="ECO:0000256" key="17">
    <source>
        <dbReference type="PIRSR" id="PIRSR036426-1"/>
    </source>
</evidence>
<dbReference type="FunFam" id="3.40.1010.10:FF:000001">
    <property type="entry name" value="Siroheme synthase"/>
    <property type="match status" value="1"/>
</dbReference>
<feature type="binding site" evidence="16">
    <location>
        <begin position="329"/>
        <end position="330"/>
    </location>
    <ligand>
        <name>S-adenosyl-L-methionine</name>
        <dbReference type="ChEBI" id="CHEBI:59789"/>
    </ligand>
</feature>
<evidence type="ECO:0000256" key="8">
    <source>
        <dbReference type="ARBA" id="ARBA00023002"/>
    </source>
</evidence>
<dbReference type="EMBL" id="PGCP01000007">
    <property type="protein sequence ID" value="PJC93997.1"/>
    <property type="molecule type" value="Genomic_DNA"/>
</dbReference>
<dbReference type="HAMAP" id="MF_01646">
    <property type="entry name" value="Siroheme_synth"/>
    <property type="match status" value="1"/>
</dbReference>
<evidence type="ECO:0000256" key="2">
    <source>
        <dbReference type="ARBA" id="ARBA00005879"/>
    </source>
</evidence>
<keyword evidence="4 16" id="KW-0169">Cobalamin biosynthesis</keyword>
<dbReference type="Pfam" id="PF00590">
    <property type="entry name" value="TP_methylase"/>
    <property type="match status" value="1"/>
</dbReference>
<dbReference type="FunFam" id="3.30.160.110:FF:000001">
    <property type="entry name" value="Siroheme synthase"/>
    <property type="match status" value="1"/>
</dbReference>
<comment type="similarity">
    <text evidence="2 18">Belongs to the precorrin methyltransferase family.</text>
</comment>
<evidence type="ECO:0000256" key="18">
    <source>
        <dbReference type="RuleBase" id="RU003960"/>
    </source>
</evidence>
<dbReference type="EC" id="4.99.1.4" evidence="16"/>
<comment type="pathway">
    <text evidence="13 16">Porphyrin-containing compound metabolism; siroheme biosynthesis; precorrin-2 from uroporphyrinogen III: step 1/1.</text>
</comment>
<dbReference type="Pfam" id="PF14824">
    <property type="entry name" value="Sirohm_synth_M"/>
    <property type="match status" value="1"/>
</dbReference>
<dbReference type="InterPro" id="IPR014777">
    <property type="entry name" value="4pyrrole_Mease_sub1"/>
</dbReference>
<feature type="domain" description="Tetrapyrrole methylase" evidence="19">
    <location>
        <begin position="216"/>
        <end position="426"/>
    </location>
</feature>
<dbReference type="InterPro" id="IPR019478">
    <property type="entry name" value="Sirohaem_synthase_dimer_dom"/>
</dbReference>
<dbReference type="InterPro" id="IPR036291">
    <property type="entry name" value="NAD(P)-bd_dom_sf"/>
</dbReference>
<keyword evidence="5 16" id="KW-0489">Methyltransferase</keyword>
<feature type="binding site" evidence="16">
    <location>
        <position position="381"/>
    </location>
    <ligand>
        <name>S-adenosyl-L-methionine</name>
        <dbReference type="ChEBI" id="CHEBI:59789"/>
    </ligand>
</feature>
<feature type="binding site" evidence="16">
    <location>
        <begin position="22"/>
        <end position="23"/>
    </location>
    <ligand>
        <name>NAD(+)</name>
        <dbReference type="ChEBI" id="CHEBI:57540"/>
    </ligand>
</feature>
<keyword evidence="3 16" id="KW-0597">Phosphoprotein</keyword>
<evidence type="ECO:0000259" key="20">
    <source>
        <dbReference type="Pfam" id="PF10414"/>
    </source>
</evidence>
<dbReference type="NCBIfam" id="NF004790">
    <property type="entry name" value="PRK06136.1"/>
    <property type="match status" value="1"/>
</dbReference>
<dbReference type="AlphaFoldDB" id="A0A2M8HBP1"/>
<evidence type="ECO:0000256" key="11">
    <source>
        <dbReference type="ARBA" id="ARBA00023244"/>
    </source>
</evidence>
<feature type="region of interest" description="Precorrin-2 dehydrogenase / sirohydrochlorin ferrochelatase" evidence="16">
    <location>
        <begin position="1"/>
        <end position="202"/>
    </location>
</feature>
<dbReference type="EC" id="1.3.1.76" evidence="16"/>
<keyword evidence="8 16" id="KW-0560">Oxidoreductase</keyword>
<dbReference type="Gene3D" id="3.40.50.720">
    <property type="entry name" value="NAD(P)-binding Rossmann-like Domain"/>
    <property type="match status" value="1"/>
</dbReference>
<evidence type="ECO:0000259" key="21">
    <source>
        <dbReference type="Pfam" id="PF14824"/>
    </source>
</evidence>
<comment type="similarity">
    <text evidence="16">In the N-terminal section; belongs to the precorrin-2 dehydrogenase / sirohydrochlorin ferrochelatase family.</text>
</comment>
<dbReference type="NCBIfam" id="NF007922">
    <property type="entry name" value="PRK10637.1"/>
    <property type="match status" value="1"/>
</dbReference>
<feature type="active site" description="Proton acceptor" evidence="16 17">
    <location>
        <position position="246"/>
    </location>
</feature>
<dbReference type="InterPro" id="IPR003043">
    <property type="entry name" value="Uropor_MeTrfase_CS"/>
</dbReference>
<keyword evidence="12 16" id="KW-0511">Multifunctional enzyme</keyword>
<dbReference type="Proteomes" id="UP000232060">
    <property type="component" value="Unassembled WGS sequence"/>
</dbReference>
<evidence type="ECO:0000313" key="22">
    <source>
        <dbReference type="EMBL" id="PJC93997.1"/>
    </source>
</evidence>
<evidence type="ECO:0000256" key="4">
    <source>
        <dbReference type="ARBA" id="ARBA00022573"/>
    </source>
</evidence>
<dbReference type="Gene3D" id="1.10.8.210">
    <property type="entry name" value="Sirohaem synthase, dimerisation domain"/>
    <property type="match status" value="1"/>
</dbReference>
<evidence type="ECO:0000256" key="12">
    <source>
        <dbReference type="ARBA" id="ARBA00023268"/>
    </source>
</evidence>
<comment type="catalytic activity">
    <reaction evidence="16">
        <text>uroporphyrinogen III + 2 S-adenosyl-L-methionine = precorrin-2 + 2 S-adenosyl-L-homocysteine + H(+)</text>
        <dbReference type="Rhea" id="RHEA:32459"/>
        <dbReference type="ChEBI" id="CHEBI:15378"/>
        <dbReference type="ChEBI" id="CHEBI:57308"/>
        <dbReference type="ChEBI" id="CHEBI:57856"/>
        <dbReference type="ChEBI" id="CHEBI:58827"/>
        <dbReference type="ChEBI" id="CHEBI:59789"/>
        <dbReference type="EC" id="2.1.1.107"/>
    </reaction>
</comment>
<comment type="pathway">
    <text evidence="1 16">Porphyrin-containing compound metabolism; siroheme biosynthesis; sirohydrochlorin from precorrin-2: step 1/1.</text>
</comment>
<dbReference type="Pfam" id="PF13241">
    <property type="entry name" value="NAD_binding_7"/>
    <property type="match status" value="1"/>
</dbReference>
<dbReference type="NCBIfam" id="TIGR01469">
    <property type="entry name" value="cobA_cysG_Cterm"/>
    <property type="match status" value="1"/>
</dbReference>
<dbReference type="InterPro" id="IPR000878">
    <property type="entry name" value="4pyrrol_Mease"/>
</dbReference>
<evidence type="ECO:0000256" key="15">
    <source>
        <dbReference type="ARBA" id="ARBA00060548"/>
    </source>
</evidence>
<evidence type="ECO:0000313" key="23">
    <source>
        <dbReference type="Proteomes" id="UP000232060"/>
    </source>
</evidence>
<comment type="pathway">
    <text evidence="16">Cofactor biosynthesis; adenosylcobalamin biosynthesis; sirohydrochlorin from precorrin-2: step 1/1.</text>
</comment>
<feature type="active site" description="Proton donor" evidence="16 17">
    <location>
        <position position="268"/>
    </location>
</feature>
<dbReference type="GO" id="GO:0032259">
    <property type="term" value="P:methylation"/>
    <property type="evidence" value="ECO:0007669"/>
    <property type="project" value="UniProtKB-KW"/>
</dbReference>
<dbReference type="Gene3D" id="3.30.950.10">
    <property type="entry name" value="Methyltransferase, Cobalt-precorrin-4 Transmethylase, Domain 2"/>
    <property type="match status" value="1"/>
</dbReference>
<feature type="binding site" evidence="16">
    <location>
        <begin position="43"/>
        <end position="44"/>
    </location>
    <ligand>
        <name>NAD(+)</name>
        <dbReference type="ChEBI" id="CHEBI:57540"/>
    </ligand>
</feature>
<keyword evidence="9 16" id="KW-0520">NAD</keyword>
<evidence type="ECO:0000259" key="19">
    <source>
        <dbReference type="Pfam" id="PF00590"/>
    </source>
</evidence>
<comment type="similarity">
    <text evidence="16">In the C-terminal section; belongs to the precorrin methyltransferase family.</text>
</comment>
<dbReference type="FunFam" id="3.30.950.10:FF:000001">
    <property type="entry name" value="Siroheme synthase"/>
    <property type="match status" value="1"/>
</dbReference>
<dbReference type="PANTHER" id="PTHR45790:SF1">
    <property type="entry name" value="SIROHEME SYNTHASE"/>
    <property type="match status" value="1"/>
</dbReference>
<keyword evidence="23" id="KW-1185">Reference proteome</keyword>
<feature type="modified residue" description="Phosphoserine" evidence="16">
    <location>
        <position position="126"/>
    </location>
</feature>
<dbReference type="GO" id="GO:0051266">
    <property type="term" value="F:sirohydrochlorin ferrochelatase activity"/>
    <property type="evidence" value="ECO:0007669"/>
    <property type="project" value="UniProtKB-EC"/>
</dbReference>
<keyword evidence="10 16" id="KW-0456">Lyase</keyword>